<dbReference type="OrthoDB" id="9803842at2"/>
<evidence type="ECO:0000313" key="7">
    <source>
        <dbReference type="Proteomes" id="UP000063699"/>
    </source>
</evidence>
<comment type="catalytic activity">
    <reaction evidence="4 5">
        <text>L-cysteine + L-glutamate + ATP = gamma-L-glutamyl-L-cysteine + ADP + phosphate + H(+)</text>
        <dbReference type="Rhea" id="RHEA:13285"/>
        <dbReference type="ChEBI" id="CHEBI:15378"/>
        <dbReference type="ChEBI" id="CHEBI:29985"/>
        <dbReference type="ChEBI" id="CHEBI:30616"/>
        <dbReference type="ChEBI" id="CHEBI:35235"/>
        <dbReference type="ChEBI" id="CHEBI:43474"/>
        <dbReference type="ChEBI" id="CHEBI:58173"/>
        <dbReference type="ChEBI" id="CHEBI:456216"/>
        <dbReference type="EC" id="6.3.2.2"/>
    </reaction>
</comment>
<evidence type="ECO:0000256" key="4">
    <source>
        <dbReference type="ARBA" id="ARBA00048819"/>
    </source>
</evidence>
<name>A0A0N9I4Y2_9PSEU</name>
<evidence type="ECO:0000256" key="5">
    <source>
        <dbReference type="HAMAP-Rule" id="MF_01609"/>
    </source>
</evidence>
<accession>A0A0N9I4Y2</accession>
<sequence length="364" mass="39918">MNSQTSDQLTLGVEEEFFVVDRRGHLSVHAATVVAAADDQDGELQTELTRSQAELATGVCVDRDELLGQLRSLRTELAVVGARRDLRLLPSGTALIAEDDPPAITPNPRYQRMAHHFGTMIQHVTTCGCHVHVGIPDAATGIHVLNHVRPWLPMLLALTANSPIEAGADTRYRSWRYRKWSQWPSAGPPPVFSSPDHYESVVDGCLRSGAILDRGMVYWDIRLSEHQPTLEFRISDVAATPEEAVLLAVLIRGLTHTALNTSQPPPDLPNDVLRAQLWRAARDGLAGQCPCPTQDMPIASYTALTELLNLLKPALRENDDLEFAEDLVSRLHRTGGGADRQLRTLVRTGDPLDVVGMLVVDPSA</sequence>
<dbReference type="EMBL" id="CP012752">
    <property type="protein sequence ID" value="ALG10697.1"/>
    <property type="molecule type" value="Genomic_DNA"/>
</dbReference>
<comment type="function">
    <text evidence="5">ATP-dependent carboxylate-amine ligase which exhibits weak glutamate--cysteine ligase activity.</text>
</comment>
<keyword evidence="2 5" id="KW-0547">Nucleotide-binding</keyword>
<dbReference type="KEGG" id="kphy:AOZ06_30775"/>
<dbReference type="NCBIfam" id="TIGR02050">
    <property type="entry name" value="gshA_cyan_rel"/>
    <property type="match status" value="1"/>
</dbReference>
<organism evidence="6 7">
    <name type="scientific">Kibdelosporangium phytohabitans</name>
    <dbReference type="NCBI Taxonomy" id="860235"/>
    <lineage>
        <taxon>Bacteria</taxon>
        <taxon>Bacillati</taxon>
        <taxon>Actinomycetota</taxon>
        <taxon>Actinomycetes</taxon>
        <taxon>Pseudonocardiales</taxon>
        <taxon>Pseudonocardiaceae</taxon>
        <taxon>Kibdelosporangium</taxon>
    </lineage>
</organism>
<proteinExistence type="inferred from homology"/>
<dbReference type="PANTHER" id="PTHR36510">
    <property type="entry name" value="GLUTAMATE--CYSTEINE LIGASE 2-RELATED"/>
    <property type="match status" value="1"/>
</dbReference>
<dbReference type="PANTHER" id="PTHR36510:SF1">
    <property type="entry name" value="GLUTAMATE--CYSTEINE LIGASE 2-RELATED"/>
    <property type="match status" value="1"/>
</dbReference>
<reference evidence="6 7" key="1">
    <citation type="submission" date="2015-07" db="EMBL/GenBank/DDBJ databases">
        <title>Genome sequencing of Kibdelosporangium phytohabitans.</title>
        <authorList>
            <person name="Qin S."/>
            <person name="Xing K."/>
        </authorList>
    </citation>
    <scope>NUCLEOTIDE SEQUENCE [LARGE SCALE GENOMIC DNA]</scope>
    <source>
        <strain evidence="6 7">KLBMP1111</strain>
    </source>
</reference>
<keyword evidence="1 5" id="KW-0436">Ligase</keyword>
<dbReference type="GO" id="GO:0004357">
    <property type="term" value="F:glutamate-cysteine ligase activity"/>
    <property type="evidence" value="ECO:0007669"/>
    <property type="project" value="UniProtKB-EC"/>
</dbReference>
<dbReference type="Gene3D" id="3.30.590.20">
    <property type="match status" value="1"/>
</dbReference>
<dbReference type="EC" id="6.3.2.2" evidence="5"/>
<dbReference type="AlphaFoldDB" id="A0A0N9I4Y2"/>
<dbReference type="Proteomes" id="UP000063699">
    <property type="component" value="Chromosome"/>
</dbReference>
<dbReference type="InterPro" id="IPR014746">
    <property type="entry name" value="Gln_synth/guanido_kin_cat_dom"/>
</dbReference>
<dbReference type="GO" id="GO:0005524">
    <property type="term" value="F:ATP binding"/>
    <property type="evidence" value="ECO:0007669"/>
    <property type="project" value="UniProtKB-KW"/>
</dbReference>
<gene>
    <name evidence="6" type="ORF">AOZ06_30775</name>
</gene>
<comment type="similarity">
    <text evidence="5">Belongs to the glutamate--cysteine ligase type 2 family. YbdK subfamily.</text>
</comment>
<evidence type="ECO:0000313" key="6">
    <source>
        <dbReference type="EMBL" id="ALG10697.1"/>
    </source>
</evidence>
<protein>
    <recommendedName>
        <fullName evidence="5">Putative glutamate--cysteine ligase 2</fullName>
        <ecNumber evidence="5">6.3.2.2</ecNumber>
    </recommendedName>
    <alternativeName>
        <fullName evidence="5">Gamma-glutamylcysteine synthetase 2</fullName>
        <shortName evidence="5">GCS 2</shortName>
        <shortName evidence="5">Gamma-GCS 2</shortName>
    </alternativeName>
</protein>
<evidence type="ECO:0000256" key="3">
    <source>
        <dbReference type="ARBA" id="ARBA00022840"/>
    </source>
</evidence>
<dbReference type="GO" id="GO:0042398">
    <property type="term" value="P:modified amino acid biosynthetic process"/>
    <property type="evidence" value="ECO:0007669"/>
    <property type="project" value="InterPro"/>
</dbReference>
<dbReference type="InterPro" id="IPR006336">
    <property type="entry name" value="GCS2"/>
</dbReference>
<evidence type="ECO:0000256" key="2">
    <source>
        <dbReference type="ARBA" id="ARBA00022741"/>
    </source>
</evidence>
<keyword evidence="3 5" id="KW-0067">ATP-binding</keyword>
<dbReference type="SUPFAM" id="SSF55931">
    <property type="entry name" value="Glutamine synthetase/guanido kinase"/>
    <property type="match status" value="1"/>
</dbReference>
<dbReference type="InterPro" id="IPR011793">
    <property type="entry name" value="YbdK"/>
</dbReference>
<dbReference type="InterPro" id="IPR050141">
    <property type="entry name" value="GCL_type2/YbdK_subfam"/>
</dbReference>
<dbReference type="STRING" id="860235.AOZ06_30775"/>
<dbReference type="HAMAP" id="MF_01609">
    <property type="entry name" value="Glu_cys_ligase_2"/>
    <property type="match status" value="1"/>
</dbReference>
<dbReference type="RefSeq" id="WP_054292600.1">
    <property type="nucleotide sequence ID" value="NZ_CP012752.1"/>
</dbReference>
<keyword evidence="7" id="KW-1185">Reference proteome</keyword>
<dbReference type="Pfam" id="PF04107">
    <property type="entry name" value="GCS2"/>
    <property type="match status" value="1"/>
</dbReference>
<evidence type="ECO:0000256" key="1">
    <source>
        <dbReference type="ARBA" id="ARBA00022598"/>
    </source>
</evidence>
<dbReference type="NCBIfam" id="NF010041">
    <property type="entry name" value="PRK13517.1-1"/>
    <property type="match status" value="1"/>
</dbReference>